<gene>
    <name evidence="6" type="ORF">PEVE_00014628</name>
</gene>
<dbReference type="Gene3D" id="3.40.50.720">
    <property type="entry name" value="NAD(P)-binding Rossmann-like Domain"/>
    <property type="match status" value="1"/>
</dbReference>
<comment type="similarity">
    <text evidence="1">Belongs to the complex I NDUFA9 subunit family.</text>
</comment>
<evidence type="ECO:0000313" key="6">
    <source>
        <dbReference type="EMBL" id="CAH3183005.1"/>
    </source>
</evidence>
<dbReference type="EMBL" id="CALNXI010002102">
    <property type="protein sequence ID" value="CAH3183005.1"/>
    <property type="molecule type" value="Genomic_DNA"/>
</dbReference>
<comment type="subunit">
    <text evidence="5">Complex I is composed of 45 different subunits. This a component of the hydrophobic protein fraction. Interacts with BLOC1S1. Interacts with SLC2A4. Interacts with CLOCK. Interacts with RAB5IF.</text>
</comment>
<sequence>MGDLGQIMFFSSRIRTKTVGLVLRHFHLPGSCGTNFSFDDVHNTGARVIAKAAKEAGVKRMIHVLALNASEDSPSKFLQSKACGEAAVREEFPDATIL</sequence>
<evidence type="ECO:0000256" key="3">
    <source>
        <dbReference type="ARBA" id="ARBA00042000"/>
    </source>
</evidence>
<dbReference type="InterPro" id="IPR036291">
    <property type="entry name" value="NAD(P)-bd_dom_sf"/>
</dbReference>
<dbReference type="PANTHER" id="PTHR12126:SF11">
    <property type="entry name" value="NADH DEHYDROGENASE [UBIQUINONE] 1 ALPHA SUBCOMPLEX SUBUNIT 9, MITOCHONDRIAL"/>
    <property type="match status" value="1"/>
</dbReference>
<evidence type="ECO:0000256" key="1">
    <source>
        <dbReference type="ARBA" id="ARBA00038501"/>
    </source>
</evidence>
<proteinExistence type="inferred from homology"/>
<evidence type="ECO:0000256" key="2">
    <source>
        <dbReference type="ARBA" id="ARBA00040720"/>
    </source>
</evidence>
<accession>A0ABN8RXA5</accession>
<dbReference type="SUPFAM" id="SSF51735">
    <property type="entry name" value="NAD(P)-binding Rossmann-fold domains"/>
    <property type="match status" value="1"/>
</dbReference>
<reference evidence="6 7" key="1">
    <citation type="submission" date="2022-05" db="EMBL/GenBank/DDBJ databases">
        <authorList>
            <consortium name="Genoscope - CEA"/>
            <person name="William W."/>
        </authorList>
    </citation>
    <scope>NUCLEOTIDE SEQUENCE [LARGE SCALE GENOMIC DNA]</scope>
</reference>
<name>A0ABN8RXA5_9CNID</name>
<evidence type="ECO:0000256" key="5">
    <source>
        <dbReference type="ARBA" id="ARBA00046455"/>
    </source>
</evidence>
<protein>
    <recommendedName>
        <fullName evidence="2">NADH dehydrogenase [ubiquinone] 1 alpha subcomplex subunit 9, mitochondrial</fullName>
    </recommendedName>
    <alternativeName>
        <fullName evidence="4">Complex I-39kD</fullName>
    </alternativeName>
    <alternativeName>
        <fullName evidence="3">NADH-ubiquinone oxidoreductase 39 kDa subunit</fullName>
    </alternativeName>
</protein>
<evidence type="ECO:0000256" key="4">
    <source>
        <dbReference type="ARBA" id="ARBA00043145"/>
    </source>
</evidence>
<dbReference type="InterPro" id="IPR051207">
    <property type="entry name" value="ComplexI_NDUFA9_subunit"/>
</dbReference>
<dbReference type="Proteomes" id="UP001159427">
    <property type="component" value="Unassembled WGS sequence"/>
</dbReference>
<organism evidence="6 7">
    <name type="scientific">Porites evermanni</name>
    <dbReference type="NCBI Taxonomy" id="104178"/>
    <lineage>
        <taxon>Eukaryota</taxon>
        <taxon>Metazoa</taxon>
        <taxon>Cnidaria</taxon>
        <taxon>Anthozoa</taxon>
        <taxon>Hexacorallia</taxon>
        <taxon>Scleractinia</taxon>
        <taxon>Fungiina</taxon>
        <taxon>Poritidae</taxon>
        <taxon>Porites</taxon>
    </lineage>
</organism>
<dbReference type="PANTHER" id="PTHR12126">
    <property type="entry name" value="NADH-UBIQUINONE OXIDOREDUCTASE 39 KDA SUBUNIT-RELATED"/>
    <property type="match status" value="1"/>
</dbReference>
<keyword evidence="7" id="KW-1185">Reference proteome</keyword>
<evidence type="ECO:0000313" key="7">
    <source>
        <dbReference type="Proteomes" id="UP001159427"/>
    </source>
</evidence>
<comment type="caution">
    <text evidence="6">The sequence shown here is derived from an EMBL/GenBank/DDBJ whole genome shotgun (WGS) entry which is preliminary data.</text>
</comment>